<sequence>MYFAGQTRVSGIAEKISRDRYRTIRNNWKLVDDDKIPDAEKKDKFWKVKPMTNMILNCCLLNPKNKNVSIDEQMTRYQIKPNPCGMKIFVVAAPDGLSLNFFFYQGRGDPFVEEDHLQSLGVGGTAVVKLTWNLPTEVSIYMDRFFTSMHLLDLLHSEA</sequence>
<evidence type="ECO:0000313" key="2">
    <source>
        <dbReference type="EMBL" id="KAJ8871993.1"/>
    </source>
</evidence>
<proteinExistence type="predicted"/>
<keyword evidence="3" id="KW-1185">Reference proteome</keyword>
<comment type="caution">
    <text evidence="2">The sequence shown here is derived from an EMBL/GenBank/DDBJ whole genome shotgun (WGS) entry which is preliminary data.</text>
</comment>
<dbReference type="InterPro" id="IPR029526">
    <property type="entry name" value="PGBD"/>
</dbReference>
<dbReference type="PANTHER" id="PTHR47272">
    <property type="entry name" value="DDE_TNP_1_7 DOMAIN-CONTAINING PROTEIN"/>
    <property type="match status" value="1"/>
</dbReference>
<evidence type="ECO:0000259" key="1">
    <source>
        <dbReference type="Pfam" id="PF13843"/>
    </source>
</evidence>
<feature type="domain" description="PiggyBac transposable element-derived protein" evidence="1">
    <location>
        <begin position="6"/>
        <end position="157"/>
    </location>
</feature>
<protein>
    <recommendedName>
        <fullName evidence="1">PiggyBac transposable element-derived protein domain-containing protein</fullName>
    </recommendedName>
</protein>
<accession>A0ABQ9GIZ4</accession>
<dbReference type="PANTHER" id="PTHR47272:SF2">
    <property type="entry name" value="PIGGYBAC TRANSPOSABLE ELEMENT-DERIVED PROTEIN 3-LIKE"/>
    <property type="match status" value="1"/>
</dbReference>
<dbReference type="EMBL" id="JARBHB010000012">
    <property type="protein sequence ID" value="KAJ8871993.1"/>
    <property type="molecule type" value="Genomic_DNA"/>
</dbReference>
<dbReference type="Pfam" id="PF13843">
    <property type="entry name" value="DDE_Tnp_1_7"/>
    <property type="match status" value="1"/>
</dbReference>
<evidence type="ECO:0000313" key="3">
    <source>
        <dbReference type="Proteomes" id="UP001159363"/>
    </source>
</evidence>
<gene>
    <name evidence="2" type="ORF">PR048_028333</name>
</gene>
<name>A0ABQ9GIZ4_9NEOP</name>
<organism evidence="2 3">
    <name type="scientific">Dryococelus australis</name>
    <dbReference type="NCBI Taxonomy" id="614101"/>
    <lineage>
        <taxon>Eukaryota</taxon>
        <taxon>Metazoa</taxon>
        <taxon>Ecdysozoa</taxon>
        <taxon>Arthropoda</taxon>
        <taxon>Hexapoda</taxon>
        <taxon>Insecta</taxon>
        <taxon>Pterygota</taxon>
        <taxon>Neoptera</taxon>
        <taxon>Polyneoptera</taxon>
        <taxon>Phasmatodea</taxon>
        <taxon>Verophasmatodea</taxon>
        <taxon>Anareolatae</taxon>
        <taxon>Phasmatidae</taxon>
        <taxon>Eurycanthinae</taxon>
        <taxon>Dryococelus</taxon>
    </lineage>
</organism>
<dbReference type="Proteomes" id="UP001159363">
    <property type="component" value="Chromosome 11"/>
</dbReference>
<reference evidence="2 3" key="1">
    <citation type="submission" date="2023-02" db="EMBL/GenBank/DDBJ databases">
        <title>LHISI_Scaffold_Assembly.</title>
        <authorList>
            <person name="Stuart O.P."/>
            <person name="Cleave R."/>
            <person name="Magrath M.J.L."/>
            <person name="Mikheyev A.S."/>
        </authorList>
    </citation>
    <scope>NUCLEOTIDE SEQUENCE [LARGE SCALE GENOMIC DNA]</scope>
    <source>
        <strain evidence="2">Daus_M_001</strain>
        <tissue evidence="2">Leg muscle</tissue>
    </source>
</reference>